<evidence type="ECO:0000313" key="2">
    <source>
        <dbReference type="EMBL" id="MCJ8501431.1"/>
    </source>
</evidence>
<gene>
    <name evidence="2" type="ORF">MRX98_12670</name>
</gene>
<keyword evidence="2" id="KW-0121">Carboxypeptidase</keyword>
<dbReference type="InterPro" id="IPR009045">
    <property type="entry name" value="Zn_M74/Hedgehog-like"/>
</dbReference>
<dbReference type="Pfam" id="PF08291">
    <property type="entry name" value="Peptidase_M15_3"/>
    <property type="match status" value="1"/>
</dbReference>
<name>A0AA41R5V1_9BACT</name>
<accession>A0AA41R5V1</accession>
<dbReference type="InterPro" id="IPR013230">
    <property type="entry name" value="Peptidase_M15A_C"/>
</dbReference>
<dbReference type="SUPFAM" id="SSF55166">
    <property type="entry name" value="Hedgehog/DD-peptidase"/>
    <property type="match status" value="1"/>
</dbReference>
<evidence type="ECO:0000313" key="3">
    <source>
        <dbReference type="Proteomes" id="UP001165427"/>
    </source>
</evidence>
<evidence type="ECO:0000259" key="1">
    <source>
        <dbReference type="Pfam" id="PF08291"/>
    </source>
</evidence>
<dbReference type="Proteomes" id="UP001165427">
    <property type="component" value="Unassembled WGS sequence"/>
</dbReference>
<dbReference type="Gene3D" id="3.30.1380.10">
    <property type="match status" value="1"/>
</dbReference>
<organism evidence="2 3">
    <name type="scientific">Desulfatitalea alkaliphila</name>
    <dbReference type="NCBI Taxonomy" id="2929485"/>
    <lineage>
        <taxon>Bacteria</taxon>
        <taxon>Pseudomonadati</taxon>
        <taxon>Thermodesulfobacteriota</taxon>
        <taxon>Desulfobacteria</taxon>
        <taxon>Desulfobacterales</taxon>
        <taxon>Desulfosarcinaceae</taxon>
        <taxon>Desulfatitalea</taxon>
    </lineage>
</organism>
<dbReference type="AlphaFoldDB" id="A0AA41R5V1"/>
<protein>
    <submittedName>
        <fullName evidence="2">D-Ala-D-Ala carboxypeptidase family metallohydrolase</fullName>
    </submittedName>
</protein>
<sequence>MGDLSKNFSRSEFACKGTNCCGHSAPVHPELISAIQTLRDQLNLPLSITSGFRCNRHNESVGGAAQSFHTLGMAADVACPDGLTAEDLARAAETIPAFQQGGIGIYPSWVHLDVRTTGKARWRND</sequence>
<comment type="caution">
    <text evidence="2">The sequence shown here is derived from an EMBL/GenBank/DDBJ whole genome shotgun (WGS) entry which is preliminary data.</text>
</comment>
<reference evidence="2" key="1">
    <citation type="submission" date="2022-04" db="EMBL/GenBank/DDBJ databases">
        <title>Desulfatitalea alkaliphila sp. nov., a novel anaerobic sulfate-reducing bacterium isolated from terrestrial mud volcano, Taman Peninsula, Russia.</title>
        <authorList>
            <person name="Khomyakova M.A."/>
            <person name="Merkel A.Y."/>
            <person name="Slobodkin A.I."/>
        </authorList>
    </citation>
    <scope>NUCLEOTIDE SEQUENCE</scope>
    <source>
        <strain evidence="2">M08but</strain>
    </source>
</reference>
<proteinExistence type="predicted"/>
<feature type="domain" description="Peptidase M15A C-terminal" evidence="1">
    <location>
        <begin position="7"/>
        <end position="113"/>
    </location>
</feature>
<keyword evidence="3" id="KW-1185">Reference proteome</keyword>
<keyword evidence="2" id="KW-0378">Hydrolase</keyword>
<dbReference type="RefSeq" id="WP_246909075.1">
    <property type="nucleotide sequence ID" value="NZ_JALJRB010000013.1"/>
</dbReference>
<dbReference type="GO" id="GO:0004180">
    <property type="term" value="F:carboxypeptidase activity"/>
    <property type="evidence" value="ECO:0007669"/>
    <property type="project" value="UniProtKB-KW"/>
</dbReference>
<keyword evidence="2" id="KW-0645">Protease</keyword>
<dbReference type="EMBL" id="JALJRB010000013">
    <property type="protein sequence ID" value="MCJ8501431.1"/>
    <property type="molecule type" value="Genomic_DNA"/>
</dbReference>